<dbReference type="PANTHER" id="PTHR45632:SF17">
    <property type="entry name" value="KELCH-LIKE PROTEIN 31"/>
    <property type="match status" value="1"/>
</dbReference>
<reference evidence="5" key="2">
    <citation type="submission" date="2024-08" db="UniProtKB">
        <authorList>
            <consortium name="EnsemblMetazoa"/>
        </authorList>
    </citation>
    <scope>IDENTIFICATION</scope>
</reference>
<proteinExistence type="predicted"/>
<dbReference type="FunFam" id="1.25.40.420:FF:000001">
    <property type="entry name" value="Kelch-like family member 12"/>
    <property type="match status" value="1"/>
</dbReference>
<dbReference type="Gene3D" id="1.25.40.420">
    <property type="match status" value="1"/>
</dbReference>
<keyword evidence="6" id="KW-1185">Reference proteome</keyword>
<dbReference type="Pfam" id="PF00651">
    <property type="entry name" value="BTB"/>
    <property type="match status" value="1"/>
</dbReference>
<evidence type="ECO:0000313" key="6">
    <source>
        <dbReference type="Proteomes" id="UP000019118"/>
    </source>
</evidence>
<dbReference type="InterPro" id="IPR006652">
    <property type="entry name" value="Kelch_1"/>
</dbReference>
<dbReference type="InterPro" id="IPR011333">
    <property type="entry name" value="SKP1/BTB/POZ_sf"/>
</dbReference>
<dbReference type="SUPFAM" id="SSF117281">
    <property type="entry name" value="Kelch motif"/>
    <property type="match status" value="1"/>
</dbReference>
<dbReference type="InterPro" id="IPR011705">
    <property type="entry name" value="BACK"/>
</dbReference>
<dbReference type="Gene3D" id="3.30.710.10">
    <property type="entry name" value="Potassium Channel Kv1.1, Chain A"/>
    <property type="match status" value="1"/>
</dbReference>
<protein>
    <recommendedName>
        <fullName evidence="4">BTB domain-containing protein</fullName>
    </recommendedName>
</protein>
<organism evidence="5 6">
    <name type="scientific">Dendroctonus ponderosae</name>
    <name type="common">Mountain pine beetle</name>
    <dbReference type="NCBI Taxonomy" id="77166"/>
    <lineage>
        <taxon>Eukaryota</taxon>
        <taxon>Metazoa</taxon>
        <taxon>Ecdysozoa</taxon>
        <taxon>Arthropoda</taxon>
        <taxon>Hexapoda</taxon>
        <taxon>Insecta</taxon>
        <taxon>Pterygota</taxon>
        <taxon>Neoptera</taxon>
        <taxon>Endopterygota</taxon>
        <taxon>Coleoptera</taxon>
        <taxon>Polyphaga</taxon>
        <taxon>Cucujiformia</taxon>
        <taxon>Curculionidae</taxon>
        <taxon>Scolytinae</taxon>
        <taxon>Dendroctonus</taxon>
    </lineage>
</organism>
<feature type="compositionally biased region" description="Acidic residues" evidence="3">
    <location>
        <begin position="713"/>
        <end position="723"/>
    </location>
</feature>
<keyword evidence="2" id="KW-0677">Repeat</keyword>
<dbReference type="SMART" id="SM00612">
    <property type="entry name" value="Kelch"/>
    <property type="match status" value="6"/>
</dbReference>
<dbReference type="KEGG" id="dpa:109546634"/>
<dbReference type="GO" id="GO:0003779">
    <property type="term" value="F:actin binding"/>
    <property type="evidence" value="ECO:0007669"/>
    <property type="project" value="UniProtKB-KW"/>
</dbReference>
<dbReference type="SMART" id="SM00875">
    <property type="entry name" value="BACK"/>
    <property type="match status" value="1"/>
</dbReference>
<reference evidence="6" key="1">
    <citation type="journal article" date="2013" name="Genome Biol.">
        <title>Draft genome of the mountain pine beetle, Dendroctonus ponderosae Hopkins, a major forest pest.</title>
        <authorList>
            <person name="Keeling C.I."/>
            <person name="Yuen M.M."/>
            <person name="Liao N.Y."/>
            <person name="Docking T.R."/>
            <person name="Chan S.K."/>
            <person name="Taylor G.A."/>
            <person name="Palmquist D.L."/>
            <person name="Jackman S.D."/>
            <person name="Nguyen A."/>
            <person name="Li M."/>
            <person name="Henderson H."/>
            <person name="Janes J.K."/>
            <person name="Zhao Y."/>
            <person name="Pandoh P."/>
            <person name="Moore R."/>
            <person name="Sperling F.A."/>
            <person name="Huber D.P."/>
            <person name="Birol I."/>
            <person name="Jones S.J."/>
            <person name="Bohlmann J."/>
        </authorList>
    </citation>
    <scope>NUCLEOTIDE SEQUENCE</scope>
</reference>
<dbReference type="Pfam" id="PF07707">
    <property type="entry name" value="BACK"/>
    <property type="match status" value="1"/>
</dbReference>
<dbReference type="InterPro" id="IPR015915">
    <property type="entry name" value="Kelch-typ_b-propeller"/>
</dbReference>
<feature type="compositionally biased region" description="Pro residues" evidence="3">
    <location>
        <begin position="695"/>
        <end position="710"/>
    </location>
</feature>
<feature type="region of interest" description="Disordered" evidence="3">
    <location>
        <begin position="691"/>
        <end position="723"/>
    </location>
</feature>
<dbReference type="InterPro" id="IPR000210">
    <property type="entry name" value="BTB/POZ_dom"/>
</dbReference>
<sequence length="723" mass="81887">MAGTHSQSQEEDYLVDRLQKRESPLRTRFTYIAKIFYNLACKNEMGEANPTACKSMELGSGRCMSIQAMQALFELKENNQLCDATIILDDGSEIPVHRAILCASSSYFRALFTTTLHNKEKNQVHLPGVSSDMLQTLLVYVYLRKLDLNEENVYSILMAADYLSILGALDLCSTYLESILRPNNCIGILAFARSHFCRKLADNCWKYIMRNFAHVADQSAEILLLSLQELQEIINADDLNVKSEETVWEIILRWIEYSTDSRKQHIVELMKCIRLGLLDTQFFLERVKDHPYVAGCEASRPMIIETLKFLYDLEMITHRDGEVVTPEIARPRVPHEILFAIGGWSGGSPTNFIETYDTRADRWVKVEEVDPTGPRAYHGTAVVGYNIYVIGGFDGMDYFNSCRCFDAVQKAWKEIAPMHARRCYVSTAVLDDQIYAMGGYDGHHRQNTAEKYDFKTNQWSLIAPMNMQRSDASACTLHGKIYITGGFNGQECMHSAEVYDPELNQWSLIAPMRSRRSGVSCISYHNQLFVIGGFNGISRMCSGEKYNPQTNTWAAIPDMYNPRSNFAIEVIDDMIFAIGGFNGVTTIYHVECYDEKTNEWYEATDMNIYRSALSACVIDGLPNVQDYIHKHRDRLMEEKRQKMIALENQRTMAGIANNANNNQQENIVAAVNANMQQLNILQQLNANLNPALPAAGPPEQAPPAPVPNPLPMDVDDNEEDGIQ</sequence>
<dbReference type="GeneID" id="109546634"/>
<name>A0AAR5QJ18_DENPD</name>
<dbReference type="AlphaFoldDB" id="A0AAR5QJ18"/>
<dbReference type="PRINTS" id="PR00501">
    <property type="entry name" value="KELCHREPEAT"/>
</dbReference>
<dbReference type="SUPFAM" id="SSF54695">
    <property type="entry name" value="POZ domain"/>
    <property type="match status" value="1"/>
</dbReference>
<dbReference type="Gene3D" id="2.120.10.80">
    <property type="entry name" value="Kelch-type beta propeller"/>
    <property type="match status" value="1"/>
</dbReference>
<accession>A0AAR5QJ18</accession>
<evidence type="ECO:0000256" key="3">
    <source>
        <dbReference type="SAM" id="MobiDB-lite"/>
    </source>
</evidence>
<dbReference type="PROSITE" id="PS50097">
    <property type="entry name" value="BTB"/>
    <property type="match status" value="1"/>
</dbReference>
<evidence type="ECO:0000256" key="1">
    <source>
        <dbReference type="ARBA" id="ARBA00022441"/>
    </source>
</evidence>
<dbReference type="CTD" id="317719"/>
<dbReference type="Pfam" id="PF24681">
    <property type="entry name" value="Kelch_KLHDC2_KLHL20_DRC7"/>
    <property type="match status" value="1"/>
</dbReference>
<keyword evidence="1" id="KW-0880">Kelch repeat</keyword>
<evidence type="ECO:0000256" key="2">
    <source>
        <dbReference type="ARBA" id="ARBA00022737"/>
    </source>
</evidence>
<evidence type="ECO:0000313" key="5">
    <source>
        <dbReference type="EnsemblMetazoa" id="XP_019773219.1"/>
    </source>
</evidence>
<dbReference type="PANTHER" id="PTHR45632">
    <property type="entry name" value="LD33804P"/>
    <property type="match status" value="1"/>
</dbReference>
<dbReference type="Proteomes" id="UP000019118">
    <property type="component" value="Unassembled WGS sequence"/>
</dbReference>
<dbReference type="Pfam" id="PF01344">
    <property type="entry name" value="Kelch_1"/>
    <property type="match status" value="1"/>
</dbReference>
<dbReference type="SMART" id="SM00225">
    <property type="entry name" value="BTB"/>
    <property type="match status" value="1"/>
</dbReference>
<feature type="domain" description="BTB" evidence="4">
    <location>
        <begin position="82"/>
        <end position="150"/>
    </location>
</feature>
<dbReference type="EnsemblMetazoa" id="XM_019917660.1">
    <property type="protein sequence ID" value="XP_019773219.1"/>
    <property type="gene ID" value="LOC109546634"/>
</dbReference>
<evidence type="ECO:0000259" key="4">
    <source>
        <dbReference type="PROSITE" id="PS50097"/>
    </source>
</evidence>